<comment type="caution">
    <text evidence="1">The sequence shown here is derived from an EMBL/GenBank/DDBJ whole genome shotgun (WGS) entry which is preliminary data.</text>
</comment>
<sequence>MTHALNITSLACLNCGWLGIGLDRRYNLSKAESIESAATSYTNKSFVINNNRSGVFPTVNKFNLLPLLSRKLSQICCSQG</sequence>
<organism evidence="1 2">
    <name type="scientific">Dermatophagoides pteronyssinus</name>
    <name type="common">European house dust mite</name>
    <dbReference type="NCBI Taxonomy" id="6956"/>
    <lineage>
        <taxon>Eukaryota</taxon>
        <taxon>Metazoa</taxon>
        <taxon>Ecdysozoa</taxon>
        <taxon>Arthropoda</taxon>
        <taxon>Chelicerata</taxon>
        <taxon>Arachnida</taxon>
        <taxon>Acari</taxon>
        <taxon>Acariformes</taxon>
        <taxon>Sarcoptiformes</taxon>
        <taxon>Astigmata</taxon>
        <taxon>Psoroptidia</taxon>
        <taxon>Analgoidea</taxon>
        <taxon>Pyroglyphidae</taxon>
        <taxon>Dermatophagoidinae</taxon>
        <taxon>Dermatophagoides</taxon>
    </lineage>
</organism>
<dbReference type="EMBL" id="NJHN03000029">
    <property type="protein sequence ID" value="KAH9424579.1"/>
    <property type="molecule type" value="Genomic_DNA"/>
</dbReference>
<evidence type="ECO:0000313" key="1">
    <source>
        <dbReference type="EMBL" id="KAH9424579.1"/>
    </source>
</evidence>
<gene>
    <name evidence="1" type="ORF">DERP_004764</name>
</gene>
<dbReference type="Proteomes" id="UP000887458">
    <property type="component" value="Unassembled WGS sequence"/>
</dbReference>
<accession>A0ABQ8JPP9</accession>
<proteinExistence type="predicted"/>
<reference evidence="1 2" key="1">
    <citation type="journal article" date="2018" name="J. Allergy Clin. Immunol.">
        <title>High-quality assembly of Dermatophagoides pteronyssinus genome and transcriptome reveals a wide range of novel allergens.</title>
        <authorList>
            <person name="Liu X.Y."/>
            <person name="Yang K.Y."/>
            <person name="Wang M.Q."/>
            <person name="Kwok J.S."/>
            <person name="Zeng X."/>
            <person name="Yang Z."/>
            <person name="Xiao X.J."/>
            <person name="Lau C.P."/>
            <person name="Li Y."/>
            <person name="Huang Z.M."/>
            <person name="Ba J.G."/>
            <person name="Yim A.K."/>
            <person name="Ouyang C.Y."/>
            <person name="Ngai S.M."/>
            <person name="Chan T.F."/>
            <person name="Leung E.L."/>
            <person name="Liu L."/>
            <person name="Liu Z.G."/>
            <person name="Tsui S.K."/>
        </authorList>
    </citation>
    <scope>NUCLEOTIDE SEQUENCE [LARGE SCALE GENOMIC DNA]</scope>
    <source>
        <strain evidence="1">Derp</strain>
    </source>
</reference>
<protein>
    <submittedName>
        <fullName evidence="1">Uncharacterized protein</fullName>
    </submittedName>
</protein>
<keyword evidence="2" id="KW-1185">Reference proteome</keyword>
<evidence type="ECO:0000313" key="2">
    <source>
        <dbReference type="Proteomes" id="UP000887458"/>
    </source>
</evidence>
<reference evidence="1 2" key="2">
    <citation type="journal article" date="2022" name="Mol. Biol. Evol.">
        <title>Comparative Genomics Reveals Insights into the Divergent Evolution of Astigmatic Mites and Household Pest Adaptations.</title>
        <authorList>
            <person name="Xiong Q."/>
            <person name="Wan A.T."/>
            <person name="Liu X."/>
            <person name="Fung C.S."/>
            <person name="Xiao X."/>
            <person name="Malainual N."/>
            <person name="Hou J."/>
            <person name="Wang L."/>
            <person name="Wang M."/>
            <person name="Yang K.Y."/>
            <person name="Cui Y."/>
            <person name="Leung E.L."/>
            <person name="Nong W."/>
            <person name="Shin S.K."/>
            <person name="Au S.W."/>
            <person name="Jeong K.Y."/>
            <person name="Chew F.T."/>
            <person name="Hui J.H."/>
            <person name="Leung T.F."/>
            <person name="Tungtrongchitr A."/>
            <person name="Zhong N."/>
            <person name="Liu Z."/>
            <person name="Tsui S.K."/>
        </authorList>
    </citation>
    <scope>NUCLEOTIDE SEQUENCE [LARGE SCALE GENOMIC DNA]</scope>
    <source>
        <strain evidence="1">Derp</strain>
    </source>
</reference>
<name>A0ABQ8JPP9_DERPT</name>